<proteinExistence type="predicted"/>
<dbReference type="GO" id="GO:0007005">
    <property type="term" value="P:mitochondrion organization"/>
    <property type="evidence" value="ECO:0007669"/>
    <property type="project" value="InterPro"/>
</dbReference>
<evidence type="ECO:0000313" key="3">
    <source>
        <dbReference type="EMBL" id="POV94414.1"/>
    </source>
</evidence>
<dbReference type="VEuPathDB" id="FungiDB:PSTT_04486"/>
<feature type="region of interest" description="Disordered" evidence="2">
    <location>
        <begin position="253"/>
        <end position="283"/>
    </location>
</feature>
<dbReference type="OrthoDB" id="2505440at2759"/>
<evidence type="ECO:0000256" key="1">
    <source>
        <dbReference type="ARBA" id="ARBA00022824"/>
    </source>
</evidence>
<keyword evidence="4" id="KW-1185">Reference proteome</keyword>
<dbReference type="AlphaFoldDB" id="A0A2S4UB71"/>
<dbReference type="GO" id="GO:1990456">
    <property type="term" value="P:mitochondrion-endoplasmic reticulum membrane tethering"/>
    <property type="evidence" value="ECO:0007669"/>
    <property type="project" value="TreeGrafter"/>
</dbReference>
<reference evidence="4" key="3">
    <citation type="journal article" date="2018" name="Mol. Plant Microbe Interact.">
        <title>Genome sequence resources for the wheat stripe rust pathogen (Puccinia striiformis f. sp. tritici) and the barley stripe rust pathogen (Puccinia striiformis f. sp. hordei).</title>
        <authorList>
            <person name="Xia C."/>
            <person name="Wang M."/>
            <person name="Yin C."/>
            <person name="Cornejo O.E."/>
            <person name="Hulbert S.H."/>
            <person name="Chen X."/>
        </authorList>
    </citation>
    <scope>NUCLEOTIDE SEQUENCE [LARGE SCALE GENOMIC DNA]</scope>
    <source>
        <strain evidence="4">93TX-2</strain>
    </source>
</reference>
<dbReference type="GO" id="GO:0015914">
    <property type="term" value="P:phospholipid transport"/>
    <property type="evidence" value="ECO:0007669"/>
    <property type="project" value="TreeGrafter"/>
</dbReference>
<accession>A0A2S4UB71</accession>
<evidence type="ECO:0008006" key="5">
    <source>
        <dbReference type="Google" id="ProtNLM"/>
    </source>
</evidence>
<name>A0A2S4UB71_9BASI</name>
<dbReference type="Pfam" id="PF14223">
    <property type="entry name" value="Retrotran_gag_2"/>
    <property type="match status" value="1"/>
</dbReference>
<protein>
    <recommendedName>
        <fullName evidence="5">DUF4219 domain-containing protein</fullName>
    </recommendedName>
</protein>
<gene>
    <name evidence="3" type="ORF">PSHT_16236</name>
</gene>
<reference evidence="3 4" key="1">
    <citation type="submission" date="2017-12" db="EMBL/GenBank/DDBJ databases">
        <title>Gene loss provides genomic basis for host adaptation in cereal stripe rust fungi.</title>
        <authorList>
            <person name="Xia C."/>
        </authorList>
    </citation>
    <scope>NUCLEOTIDE SEQUENCE [LARGE SCALE GENOMIC DNA]</scope>
    <source>
        <strain evidence="3 4">93TX-2</strain>
    </source>
</reference>
<dbReference type="PANTHER" id="PTHR28204:SF1">
    <property type="entry name" value="MITOCHONDRIAL DISTRIBUTION AND MORPHOLOGY PROTEIN 12"/>
    <property type="match status" value="1"/>
</dbReference>
<evidence type="ECO:0000256" key="2">
    <source>
        <dbReference type="SAM" id="MobiDB-lite"/>
    </source>
</evidence>
<dbReference type="Proteomes" id="UP000238274">
    <property type="component" value="Unassembled WGS sequence"/>
</dbReference>
<evidence type="ECO:0000313" key="4">
    <source>
        <dbReference type="Proteomes" id="UP000238274"/>
    </source>
</evidence>
<sequence>MAPNNNSGPPLILNETNYSAWSYLMRAKLDKIGAYGVVSGTKKIPKDDKPDEKESFMELDRLAYIELVQHLDTNHNTYVSQSLSEEESSSGYSIWQLLKKRYAGDDYISRDLAFEKFLELEFGDSTATFISEAREINHQLVSAKVGLDDQVKTSMLLRKLPSSFASFQDVLNVGCVGDTVSMMLNRLEKHAAQNHLDRVSSTLTQQAFLTTDEKIFLCPHCKRGFTICSHCEKAGHTEPNCFKKHPERRNAVKTGAASSSSSVSTKPKTTAQAHMVHGFTAHK</sequence>
<dbReference type="PANTHER" id="PTHR28204">
    <property type="entry name" value="MITOCHONDRIAL DISTRIBUTION AND MORPHOLOGY PROTEIN 12"/>
    <property type="match status" value="1"/>
</dbReference>
<comment type="caution">
    <text evidence="3">The sequence shown here is derived from an EMBL/GenBank/DDBJ whole genome shotgun (WGS) entry which is preliminary data.</text>
</comment>
<feature type="compositionally biased region" description="Low complexity" evidence="2">
    <location>
        <begin position="253"/>
        <end position="271"/>
    </location>
</feature>
<reference evidence="4" key="2">
    <citation type="journal article" date="2018" name="BMC Genomics">
        <title>Genomic insights into host adaptation between the wheat stripe rust pathogen (Puccinia striiformis f. sp. tritici) and the barley stripe rust pathogen (Puccinia striiformis f. sp. hordei).</title>
        <authorList>
            <person name="Xia C."/>
            <person name="Wang M."/>
            <person name="Yin C."/>
            <person name="Cornejo O.E."/>
            <person name="Hulbert S.H."/>
            <person name="Chen X."/>
        </authorList>
    </citation>
    <scope>NUCLEOTIDE SEQUENCE [LARGE SCALE GENOMIC DNA]</scope>
    <source>
        <strain evidence="4">93TX-2</strain>
    </source>
</reference>
<dbReference type="InterPro" id="IPR027532">
    <property type="entry name" value="Mdm12"/>
</dbReference>
<dbReference type="GO" id="GO:0032865">
    <property type="term" value="C:ERMES complex"/>
    <property type="evidence" value="ECO:0007669"/>
    <property type="project" value="InterPro"/>
</dbReference>
<organism evidence="3 4">
    <name type="scientific">Puccinia striiformis</name>
    <dbReference type="NCBI Taxonomy" id="27350"/>
    <lineage>
        <taxon>Eukaryota</taxon>
        <taxon>Fungi</taxon>
        <taxon>Dikarya</taxon>
        <taxon>Basidiomycota</taxon>
        <taxon>Pucciniomycotina</taxon>
        <taxon>Pucciniomycetes</taxon>
        <taxon>Pucciniales</taxon>
        <taxon>Pucciniaceae</taxon>
        <taxon>Puccinia</taxon>
    </lineage>
</organism>
<dbReference type="VEuPathDB" id="FungiDB:PSHT_16236"/>
<dbReference type="EMBL" id="PKSM01000494">
    <property type="protein sequence ID" value="POV94414.1"/>
    <property type="molecule type" value="Genomic_DNA"/>
</dbReference>
<keyword evidence="1" id="KW-0256">Endoplasmic reticulum</keyword>